<evidence type="ECO:0000313" key="3">
    <source>
        <dbReference type="EMBL" id="CAG9861473.1"/>
    </source>
</evidence>
<feature type="region of interest" description="Disordered" evidence="2">
    <location>
        <begin position="169"/>
        <end position="204"/>
    </location>
</feature>
<reference evidence="3" key="1">
    <citation type="submission" date="2022-01" db="EMBL/GenBank/DDBJ databases">
        <authorList>
            <person name="King R."/>
        </authorList>
    </citation>
    <scope>NUCLEOTIDE SEQUENCE</scope>
</reference>
<sequence>MFEYGDSEDYNFTPTDASKLASLFGTSALQSPNETDLTYTPPKQPVTDQKDVQNDAKSPKPQSTKVLIVKVVGLWKLEEQTYKSLGKHGLGVICSADLKSQELIAYKSKDAVVLRAKINDKFIFTLQKDGFSSFNDNTARSWLVKFEANDQLEFSKKLQSYGAKVVDSNKESAVISPNTPGDKPDLLPKPQNLGVGDQESDSSEKRANILNRITKLGQQTVLRSVSTASDASDHEETAKSRKHRKPKKTPLEKHKIKEELQAQQDDKRAPLTTELAVNNLVQIPANYPLMVHQPDMSNYLLTQNMELKQILSTINTKLDIIGGPKEERDNNALVSKVKALELKSDNLQATADFYKQKYEELEIKYLELIKKDNKIDDNKDSIADLEGQISALNIQLSVANEGLNELQKQSDEYERSLIKLKEYESTIEQQKSKIAELEEFRDQNKDLIGNKEAINSLNNMVSDLNQRLKFYEDELSKSVLEKQQFNLKQEHVVYNVSNLIKMAMNNMYQGILANFNEDVSYSYYEIKNPVAEHMKGATLKLIEDISSKVFDKKSQ</sequence>
<evidence type="ECO:0000256" key="1">
    <source>
        <dbReference type="SAM" id="Coils"/>
    </source>
</evidence>
<dbReference type="PANTHER" id="PTHR44927:SF1">
    <property type="entry name" value="FK506-BINDING PROTEIN 15"/>
    <property type="match status" value="1"/>
</dbReference>
<dbReference type="PANTHER" id="PTHR44927">
    <property type="entry name" value="FK506-BINDING PROTEIN 15"/>
    <property type="match status" value="1"/>
</dbReference>
<feature type="region of interest" description="Disordered" evidence="2">
    <location>
        <begin position="31"/>
        <end position="59"/>
    </location>
</feature>
<dbReference type="OrthoDB" id="5842926at2759"/>
<gene>
    <name evidence="3" type="ORF">PHYEVI_LOCUS7812</name>
</gene>
<evidence type="ECO:0000256" key="2">
    <source>
        <dbReference type="SAM" id="MobiDB-lite"/>
    </source>
</evidence>
<evidence type="ECO:0000313" key="4">
    <source>
        <dbReference type="Proteomes" id="UP001153712"/>
    </source>
</evidence>
<dbReference type="AlphaFoldDB" id="A0A9N9XQ27"/>
<feature type="coiled-coil region" evidence="1">
    <location>
        <begin position="330"/>
        <end position="481"/>
    </location>
</feature>
<dbReference type="Proteomes" id="UP001153712">
    <property type="component" value="Chromosome 4"/>
</dbReference>
<dbReference type="EMBL" id="OU900097">
    <property type="protein sequence ID" value="CAG9861473.1"/>
    <property type="molecule type" value="Genomic_DNA"/>
</dbReference>
<feature type="region of interest" description="Disordered" evidence="2">
    <location>
        <begin position="223"/>
        <end position="269"/>
    </location>
</feature>
<proteinExistence type="predicted"/>
<name>A0A9N9XQ27_PHYSR</name>
<accession>A0A9N9XQ27</accession>
<organism evidence="3 4">
    <name type="scientific">Phyllotreta striolata</name>
    <name type="common">Striped flea beetle</name>
    <name type="synonym">Crioceris striolata</name>
    <dbReference type="NCBI Taxonomy" id="444603"/>
    <lineage>
        <taxon>Eukaryota</taxon>
        <taxon>Metazoa</taxon>
        <taxon>Ecdysozoa</taxon>
        <taxon>Arthropoda</taxon>
        <taxon>Hexapoda</taxon>
        <taxon>Insecta</taxon>
        <taxon>Pterygota</taxon>
        <taxon>Neoptera</taxon>
        <taxon>Endopterygota</taxon>
        <taxon>Coleoptera</taxon>
        <taxon>Polyphaga</taxon>
        <taxon>Cucujiformia</taxon>
        <taxon>Chrysomeloidea</taxon>
        <taxon>Chrysomelidae</taxon>
        <taxon>Galerucinae</taxon>
        <taxon>Alticini</taxon>
        <taxon>Phyllotreta</taxon>
    </lineage>
</organism>
<keyword evidence="1" id="KW-0175">Coiled coil</keyword>
<feature type="compositionally biased region" description="Basic and acidic residues" evidence="2">
    <location>
        <begin position="48"/>
        <end position="58"/>
    </location>
</feature>
<protein>
    <submittedName>
        <fullName evidence="3">Uncharacterized protein</fullName>
    </submittedName>
</protein>
<feature type="compositionally biased region" description="Basic and acidic residues" evidence="2">
    <location>
        <begin position="249"/>
        <end position="269"/>
    </location>
</feature>
<keyword evidence="4" id="KW-1185">Reference proteome</keyword>